<sequence length="237" mass="25723">MRRDTEEMPVLYRTARVACSYLSQDERRVLGATRDKTATVGSEGDVSRCAFPGEENGTGAAHWPTQNFNCSRSQRGTERVSRDSGVWFRGWRCERSEPRALIPCRRDVTRLRRSSGARQEGLKIAAHAGQVPNRGLEASAPRSFVSGSSAARRSLAIVAANVTHDEAGGNTTAGEDPVVFFVGLQARIRLTHRAVTGLGFTAGVKAVAFDSAAISRSGDAELRVPMDHCHRLASRDV</sequence>
<evidence type="ECO:0000313" key="1">
    <source>
        <dbReference type="EMBL" id="KAH6939022.1"/>
    </source>
</evidence>
<proteinExistence type="predicted"/>
<comment type="caution">
    <text evidence="1">The sequence shown here is derived from an EMBL/GenBank/DDBJ whole genome shotgun (WGS) entry which is preliminary data.</text>
</comment>
<accession>A0ACB7T0V2</accession>
<protein>
    <submittedName>
        <fullName evidence="1">Uncharacterized protein</fullName>
    </submittedName>
</protein>
<dbReference type="EMBL" id="CM023482">
    <property type="protein sequence ID" value="KAH6939022.1"/>
    <property type="molecule type" value="Genomic_DNA"/>
</dbReference>
<name>A0ACB7T0V2_HYAAI</name>
<reference evidence="1" key="1">
    <citation type="submission" date="2020-05" db="EMBL/GenBank/DDBJ databases">
        <title>Large-scale comparative analyses of tick genomes elucidate their genetic diversity and vector capacities.</title>
        <authorList>
            <person name="Jia N."/>
            <person name="Wang J."/>
            <person name="Shi W."/>
            <person name="Du L."/>
            <person name="Sun Y."/>
            <person name="Zhan W."/>
            <person name="Jiang J."/>
            <person name="Wang Q."/>
            <person name="Zhang B."/>
            <person name="Ji P."/>
            <person name="Sakyi L.B."/>
            <person name="Cui X."/>
            <person name="Yuan T."/>
            <person name="Jiang B."/>
            <person name="Yang W."/>
            <person name="Lam T.T.-Y."/>
            <person name="Chang Q."/>
            <person name="Ding S."/>
            <person name="Wang X."/>
            <person name="Zhu J."/>
            <person name="Ruan X."/>
            <person name="Zhao L."/>
            <person name="Wei J."/>
            <person name="Que T."/>
            <person name="Du C."/>
            <person name="Cheng J."/>
            <person name="Dai P."/>
            <person name="Han X."/>
            <person name="Huang E."/>
            <person name="Gao Y."/>
            <person name="Liu J."/>
            <person name="Shao H."/>
            <person name="Ye R."/>
            <person name="Li L."/>
            <person name="Wei W."/>
            <person name="Wang X."/>
            <person name="Wang C."/>
            <person name="Yang T."/>
            <person name="Huo Q."/>
            <person name="Li W."/>
            <person name="Guo W."/>
            <person name="Chen H."/>
            <person name="Zhou L."/>
            <person name="Ni X."/>
            <person name="Tian J."/>
            <person name="Zhou Y."/>
            <person name="Sheng Y."/>
            <person name="Liu T."/>
            <person name="Pan Y."/>
            <person name="Xia L."/>
            <person name="Li J."/>
            <person name="Zhao F."/>
            <person name="Cao W."/>
        </authorList>
    </citation>
    <scope>NUCLEOTIDE SEQUENCE</scope>
    <source>
        <strain evidence="1">Hyas-2018</strain>
    </source>
</reference>
<gene>
    <name evidence="1" type="ORF">HPB50_015610</name>
</gene>
<organism evidence="1 2">
    <name type="scientific">Hyalomma asiaticum</name>
    <name type="common">Tick</name>
    <dbReference type="NCBI Taxonomy" id="266040"/>
    <lineage>
        <taxon>Eukaryota</taxon>
        <taxon>Metazoa</taxon>
        <taxon>Ecdysozoa</taxon>
        <taxon>Arthropoda</taxon>
        <taxon>Chelicerata</taxon>
        <taxon>Arachnida</taxon>
        <taxon>Acari</taxon>
        <taxon>Parasitiformes</taxon>
        <taxon>Ixodida</taxon>
        <taxon>Ixodoidea</taxon>
        <taxon>Ixodidae</taxon>
        <taxon>Hyalomminae</taxon>
        <taxon>Hyalomma</taxon>
    </lineage>
</organism>
<evidence type="ECO:0000313" key="2">
    <source>
        <dbReference type="Proteomes" id="UP000821845"/>
    </source>
</evidence>
<dbReference type="Proteomes" id="UP000821845">
    <property type="component" value="Chromosome 2"/>
</dbReference>
<keyword evidence="2" id="KW-1185">Reference proteome</keyword>